<dbReference type="EMBL" id="MK313717">
    <property type="protein sequence ID" value="QDK64589.1"/>
    <property type="molecule type" value="mRNA"/>
</dbReference>
<keyword evidence="3" id="KW-0539">Nucleus</keyword>
<evidence type="ECO:0000256" key="2">
    <source>
        <dbReference type="ARBA" id="ARBA00006856"/>
    </source>
</evidence>
<dbReference type="Gene3D" id="1.25.40.180">
    <property type="match status" value="1"/>
</dbReference>
<dbReference type="GO" id="GO:0005730">
    <property type="term" value="C:nucleolus"/>
    <property type="evidence" value="ECO:0007669"/>
    <property type="project" value="UniProtKB-SubCell"/>
</dbReference>
<dbReference type="Pfam" id="PF02854">
    <property type="entry name" value="MIF4G"/>
    <property type="match status" value="1"/>
</dbReference>
<evidence type="ECO:0000313" key="6">
    <source>
        <dbReference type="EMBL" id="QDK64589.1"/>
    </source>
</evidence>
<dbReference type="InterPro" id="IPR016024">
    <property type="entry name" value="ARM-type_fold"/>
</dbReference>
<feature type="compositionally biased region" description="Acidic residues" evidence="4">
    <location>
        <begin position="278"/>
        <end position="294"/>
    </location>
</feature>
<dbReference type="SUPFAM" id="SSF48371">
    <property type="entry name" value="ARM repeat"/>
    <property type="match status" value="1"/>
</dbReference>
<dbReference type="InterPro" id="IPR050781">
    <property type="entry name" value="CWC22_splicing_factor"/>
</dbReference>
<evidence type="ECO:0000256" key="4">
    <source>
        <dbReference type="SAM" id="MobiDB-lite"/>
    </source>
</evidence>
<dbReference type="Pfam" id="PF02847">
    <property type="entry name" value="MA3"/>
    <property type="match status" value="1"/>
</dbReference>
<dbReference type="PANTHER" id="PTHR18034:SF4">
    <property type="entry name" value="NUCLEOLAR MIF4G DOMAIN-CONTAINING PROTEIN 1"/>
    <property type="match status" value="1"/>
</dbReference>
<feature type="compositionally biased region" description="Basic and acidic residues" evidence="4">
    <location>
        <begin position="38"/>
        <end position="49"/>
    </location>
</feature>
<accession>A0A514YQR6</accession>
<dbReference type="InterPro" id="IPR003891">
    <property type="entry name" value="Initiation_fac_eIF4g_MI"/>
</dbReference>
<reference evidence="6" key="1">
    <citation type="submission" date="2018-12" db="EMBL/GenBank/DDBJ databases">
        <authorList>
            <person name="Hu Y."/>
        </authorList>
    </citation>
    <scope>NUCLEOTIDE SEQUENCE</scope>
    <source>
        <strain evidence="6">GL25997-R1</strain>
    </source>
</reference>
<feature type="compositionally biased region" description="Acidic residues" evidence="4">
    <location>
        <begin position="211"/>
        <end position="265"/>
    </location>
</feature>
<protein>
    <submittedName>
        <fullName evidence="6">Putative Sgd1p</fullName>
    </submittedName>
</protein>
<evidence type="ECO:0000256" key="1">
    <source>
        <dbReference type="ARBA" id="ARBA00004604"/>
    </source>
</evidence>
<dbReference type="PROSITE" id="PS51366">
    <property type="entry name" value="MI"/>
    <property type="match status" value="1"/>
</dbReference>
<evidence type="ECO:0000256" key="3">
    <source>
        <dbReference type="ARBA" id="ARBA00023242"/>
    </source>
</evidence>
<evidence type="ECO:0000259" key="5">
    <source>
        <dbReference type="PROSITE" id="PS51366"/>
    </source>
</evidence>
<feature type="compositionally biased region" description="Polar residues" evidence="4">
    <location>
        <begin position="295"/>
        <end position="305"/>
    </location>
</feature>
<dbReference type="SMART" id="SM00544">
    <property type="entry name" value="MA3"/>
    <property type="match status" value="1"/>
</dbReference>
<feature type="region of interest" description="Disordered" evidence="4">
    <location>
        <begin position="177"/>
        <end position="306"/>
    </location>
</feature>
<proteinExistence type="evidence at transcript level"/>
<dbReference type="GO" id="GO:0003723">
    <property type="term" value="F:RNA binding"/>
    <property type="evidence" value="ECO:0007669"/>
    <property type="project" value="InterPro"/>
</dbReference>
<dbReference type="AlphaFoldDB" id="A0A514YQR6"/>
<sequence length="889" mass="98946">MPARSHTGPSLPQSLLEEIKGENNSAHKHKRKGGHSLSRKETRKQARDTRKQRKAEYFSTAPSNKVQNHGKRQAEADHADSPQRKRAKLEGAQEPVARPTPANAAQSSIKERTKTSNSKASKAKTPLEKLAERTTAPKVHKRAAKPGLDAVLRTPQEEEEDAYISYLERKLGWVKGGKRTTRYGRGEDKDGLDDLLSGLDELESSLPTFEDVQDPESDQSDDFGDDESLVEGYDSDEDVDIAMENDDDDEADDDEENQEVEELEGEEWRGFGNGSTGEEVEESGDESAIGEDDNQGGTKTSQRMLSGSKYVPPHLRKSAEAVNVTVSEAQLKLTRQLKGLLNRMSEQNIASIVDGVEDVYRNNRRHDVTETLTKLITDGISSHSMLLDQYVVLHAAFISALHKLIGIEFAAFFVQHVVASYDTHFAALNGKPDIHADPSVDDGTIGKECSNLVVLLSELYNFQVISCVLVYDVIRALLDGSLTEFKVELLLKVVRNSGQQLRQDDPTALKSIIQIVHEKLPEDTTALSSRTRFMVETLSSLKNNKVKKAAGQTAGGEAVERMKKFLSGLNKKRHGSARSLVMSHEPLRVSLEDLRSADSKGRWWLVGAAWAGDPLVEHQQAQTQNAAVVPDAPGENALLKLAKKQGMNTDIRRSIFVVLMSSDDYVDACERLSQLKLTEVQQRETVRVILHCCGNEKQYNPYYALVGQQLCRLSHSHRITLQFCLWDFLREMGETTVGGVEILKNLDDDDRAGFNVKSISAARLRNVARAFGWWIAKDCCTLAILKPIDFIALKAQARTFMRELFVHVLANTQLATPLLRSERAEDLPNTKNKAPLEEVFVKGSKIQAVALGLMYFLRETFREEEGFLKWASQVALQGLRTGMGIIPPK</sequence>
<comment type="subcellular location">
    <subcellularLocation>
        <location evidence="1">Nucleus</location>
        <location evidence="1">Nucleolus</location>
    </subcellularLocation>
</comment>
<organism evidence="6">
    <name type="scientific">Ganoderma lucidum</name>
    <name type="common">Ling zhi medicinal fungus</name>
    <name type="synonym">Bracket fungus</name>
    <dbReference type="NCBI Taxonomy" id="5315"/>
    <lineage>
        <taxon>Eukaryota</taxon>
        <taxon>Fungi</taxon>
        <taxon>Dikarya</taxon>
        <taxon>Basidiomycota</taxon>
        <taxon>Agaricomycotina</taxon>
        <taxon>Agaricomycetes</taxon>
        <taxon>Polyporales</taxon>
        <taxon>Polyporaceae</taxon>
        <taxon>Ganoderma</taxon>
    </lineage>
</organism>
<feature type="domain" description="MI" evidence="5">
    <location>
        <begin position="650"/>
        <end position="790"/>
    </location>
</feature>
<dbReference type="InterPro" id="IPR003890">
    <property type="entry name" value="MIF4G-like_typ-3"/>
</dbReference>
<feature type="region of interest" description="Disordered" evidence="4">
    <location>
        <begin position="1"/>
        <end position="158"/>
    </location>
</feature>
<dbReference type="PANTHER" id="PTHR18034">
    <property type="entry name" value="CELL CYCLE CONTROL PROTEIN CWF22-RELATED"/>
    <property type="match status" value="1"/>
</dbReference>
<name>A0A514YQR6_GANLU</name>
<dbReference type="GO" id="GO:0042274">
    <property type="term" value="P:ribosomal small subunit biogenesis"/>
    <property type="evidence" value="ECO:0007669"/>
    <property type="project" value="TreeGrafter"/>
</dbReference>
<dbReference type="SMART" id="SM00543">
    <property type="entry name" value="MIF4G"/>
    <property type="match status" value="1"/>
</dbReference>
<feature type="compositionally biased region" description="Low complexity" evidence="4">
    <location>
        <begin position="115"/>
        <end position="124"/>
    </location>
</feature>
<gene>
    <name evidence="6" type="primary">Sgd1p</name>
</gene>
<comment type="similarity">
    <text evidence="2">Belongs to the CWC22 family.</text>
</comment>
<feature type="compositionally biased region" description="Basic and acidic residues" evidence="4">
    <location>
        <begin position="72"/>
        <end position="91"/>
    </location>
</feature>